<comment type="caution">
    <text evidence="1">The sequence shown here is derived from an EMBL/GenBank/DDBJ whole genome shotgun (WGS) entry which is preliminary data.</text>
</comment>
<sequence>MQKQEEQKDEKGLGSVEHVQVSLLQKTTGKGVDLMLHLQIGEIWAGDLGHCMPVQQRDLGNKQWREREEEGEVAATTPSTRRQCGSGKQWRHQERGRGEGDATASGIAMISSDDVVSVNSASMMSFHSRLEEETIEIAKERTNSATNYFFDDGKVDVLQSNNESEGEDFSFLNARCGFDVFLTNAGMLERDPLTSLDPNKDHAVNASILVLQSLNYALRALALQL</sequence>
<name>A0ACC2LEP5_PERAE</name>
<organism evidence="1 2">
    <name type="scientific">Persea americana</name>
    <name type="common">Avocado</name>
    <dbReference type="NCBI Taxonomy" id="3435"/>
    <lineage>
        <taxon>Eukaryota</taxon>
        <taxon>Viridiplantae</taxon>
        <taxon>Streptophyta</taxon>
        <taxon>Embryophyta</taxon>
        <taxon>Tracheophyta</taxon>
        <taxon>Spermatophyta</taxon>
        <taxon>Magnoliopsida</taxon>
        <taxon>Magnoliidae</taxon>
        <taxon>Laurales</taxon>
        <taxon>Lauraceae</taxon>
        <taxon>Persea</taxon>
    </lineage>
</organism>
<reference evidence="1 2" key="1">
    <citation type="journal article" date="2022" name="Hortic Res">
        <title>A haplotype resolved chromosomal level avocado genome allows analysis of novel avocado genes.</title>
        <authorList>
            <person name="Nath O."/>
            <person name="Fletcher S.J."/>
            <person name="Hayward A."/>
            <person name="Shaw L.M."/>
            <person name="Masouleh A.K."/>
            <person name="Furtado A."/>
            <person name="Henry R.J."/>
            <person name="Mitter N."/>
        </authorList>
    </citation>
    <scope>NUCLEOTIDE SEQUENCE [LARGE SCALE GENOMIC DNA]</scope>
    <source>
        <strain evidence="2">cv. Hass</strain>
    </source>
</reference>
<dbReference type="Proteomes" id="UP001234297">
    <property type="component" value="Chromosome 7"/>
</dbReference>
<dbReference type="EMBL" id="CM056815">
    <property type="protein sequence ID" value="KAJ8631730.1"/>
    <property type="molecule type" value="Genomic_DNA"/>
</dbReference>
<evidence type="ECO:0000313" key="2">
    <source>
        <dbReference type="Proteomes" id="UP001234297"/>
    </source>
</evidence>
<gene>
    <name evidence="1" type="ORF">MRB53_025053</name>
</gene>
<protein>
    <submittedName>
        <fullName evidence="1">Uncharacterized protein</fullName>
    </submittedName>
</protein>
<proteinExistence type="predicted"/>
<keyword evidence="2" id="KW-1185">Reference proteome</keyword>
<accession>A0ACC2LEP5</accession>
<evidence type="ECO:0000313" key="1">
    <source>
        <dbReference type="EMBL" id="KAJ8631730.1"/>
    </source>
</evidence>